<dbReference type="EMBL" id="REGN01005781">
    <property type="protein sequence ID" value="RNA12039.1"/>
    <property type="molecule type" value="Genomic_DNA"/>
</dbReference>
<accession>A0A3M7QL83</accession>
<evidence type="ECO:0000313" key="3">
    <source>
        <dbReference type="Proteomes" id="UP000276133"/>
    </source>
</evidence>
<feature type="transmembrane region" description="Helical" evidence="1">
    <location>
        <begin position="37"/>
        <end position="57"/>
    </location>
</feature>
<comment type="caution">
    <text evidence="2">The sequence shown here is derived from an EMBL/GenBank/DDBJ whole genome shotgun (WGS) entry which is preliminary data.</text>
</comment>
<keyword evidence="1" id="KW-0812">Transmembrane</keyword>
<proteinExistence type="predicted"/>
<keyword evidence="1" id="KW-0472">Membrane</keyword>
<gene>
    <name evidence="2" type="ORF">BpHYR1_046507</name>
</gene>
<organism evidence="2 3">
    <name type="scientific">Brachionus plicatilis</name>
    <name type="common">Marine rotifer</name>
    <name type="synonym">Brachionus muelleri</name>
    <dbReference type="NCBI Taxonomy" id="10195"/>
    <lineage>
        <taxon>Eukaryota</taxon>
        <taxon>Metazoa</taxon>
        <taxon>Spiralia</taxon>
        <taxon>Gnathifera</taxon>
        <taxon>Rotifera</taxon>
        <taxon>Eurotatoria</taxon>
        <taxon>Monogononta</taxon>
        <taxon>Pseudotrocha</taxon>
        <taxon>Ploima</taxon>
        <taxon>Brachionidae</taxon>
        <taxon>Brachionus</taxon>
    </lineage>
</organism>
<name>A0A3M7QL83_BRAPC</name>
<evidence type="ECO:0000256" key="1">
    <source>
        <dbReference type="SAM" id="Phobius"/>
    </source>
</evidence>
<dbReference type="Proteomes" id="UP000276133">
    <property type="component" value="Unassembled WGS sequence"/>
</dbReference>
<dbReference type="AlphaFoldDB" id="A0A3M7QL83"/>
<sequence length="222" mass="25830">MKDADPFRIAGENLYIDKRKVIGNSQKAFVYMGNNKYIFSAACMPIIIFCDFKYFILIKYLTNHKIKHFFIFTMIYYRKYPSHLKSKIFNFRNLIKFSVFGRSCVLMPKHGPISRLEATCATRKKNCEDRGRLNFRKPVFSRSLAGSGKVGLFKNGRKSAGQFKDDLKCGCEFLGQNWPFILAGQLYDFLLVTLVAIFIENQIESDSLIHRKINQKLIMKNE</sequence>
<keyword evidence="3" id="KW-1185">Reference proteome</keyword>
<keyword evidence="1" id="KW-1133">Transmembrane helix</keyword>
<evidence type="ECO:0000313" key="2">
    <source>
        <dbReference type="EMBL" id="RNA12039.1"/>
    </source>
</evidence>
<reference evidence="2 3" key="1">
    <citation type="journal article" date="2018" name="Sci. Rep.">
        <title>Genomic signatures of local adaptation to the degree of environmental predictability in rotifers.</title>
        <authorList>
            <person name="Franch-Gras L."/>
            <person name="Hahn C."/>
            <person name="Garcia-Roger E.M."/>
            <person name="Carmona M.J."/>
            <person name="Serra M."/>
            <person name="Gomez A."/>
        </authorList>
    </citation>
    <scope>NUCLEOTIDE SEQUENCE [LARGE SCALE GENOMIC DNA]</scope>
    <source>
        <strain evidence="2">HYR1</strain>
    </source>
</reference>
<protein>
    <submittedName>
        <fullName evidence="2">Uncharacterized protein</fullName>
    </submittedName>
</protein>